<dbReference type="Proteomes" id="UP000094336">
    <property type="component" value="Unassembled WGS sequence"/>
</dbReference>
<dbReference type="GeneID" id="30144803"/>
<accession>A0A1E3QUP7</accession>
<feature type="compositionally biased region" description="Polar residues" evidence="1">
    <location>
        <begin position="1"/>
        <end position="18"/>
    </location>
</feature>
<sequence>MANASKPQTKPESMSQKLWDSMGQRFEHLSPEEALAIAEKASAEAANEEKEPTEQDEAWFEEHRDILAVHAKNMADQNTWFQAELTKITARHTMLVADLKKHTVETERLKALTEQSILNLIDPKPNGSPEKILEQQIPGMLGNLSEFRQSLKESLED</sequence>
<name>A0A1E3QUP7_9ASCO</name>
<protein>
    <submittedName>
        <fullName evidence="2">Uncharacterized protein</fullName>
    </submittedName>
</protein>
<reference evidence="3" key="1">
    <citation type="submission" date="2016-05" db="EMBL/GenBank/DDBJ databases">
        <title>Comparative genomics of biotechnologically important yeasts.</title>
        <authorList>
            <consortium name="DOE Joint Genome Institute"/>
            <person name="Riley R."/>
            <person name="Haridas S."/>
            <person name="Wolfe K.H."/>
            <person name="Lopes M.R."/>
            <person name="Hittinger C.T."/>
            <person name="Goker M."/>
            <person name="Salamov A."/>
            <person name="Wisecaver J."/>
            <person name="Long T.M."/>
            <person name="Aerts A.L."/>
            <person name="Barry K."/>
            <person name="Choi C."/>
            <person name="Clum A."/>
            <person name="Coughlan A.Y."/>
            <person name="Deshpande S."/>
            <person name="Douglass A.P."/>
            <person name="Hanson S.J."/>
            <person name="Klenk H.-P."/>
            <person name="Labutti K."/>
            <person name="Lapidus A."/>
            <person name="Lindquist E."/>
            <person name="Lipzen A."/>
            <person name="Meier-Kolthoff J.P."/>
            <person name="Ohm R.A."/>
            <person name="Otillar R.P."/>
            <person name="Pangilinan J."/>
            <person name="Peng Y."/>
            <person name="Rokas A."/>
            <person name="Rosa C.A."/>
            <person name="Scheuner C."/>
            <person name="Sibirny A.A."/>
            <person name="Slot J.C."/>
            <person name="Stielow J.B."/>
            <person name="Sun H."/>
            <person name="Kurtzman C.P."/>
            <person name="Blackwell M."/>
            <person name="Grigoriev I.V."/>
            <person name="Jeffries T.W."/>
        </authorList>
    </citation>
    <scope>NUCLEOTIDE SEQUENCE [LARGE SCALE GENOMIC DNA]</scope>
    <source>
        <strain evidence="3">NRRL Y-12698</strain>
    </source>
</reference>
<feature type="compositionally biased region" description="Low complexity" evidence="1">
    <location>
        <begin position="32"/>
        <end position="45"/>
    </location>
</feature>
<proteinExistence type="predicted"/>
<feature type="region of interest" description="Disordered" evidence="1">
    <location>
        <begin position="1"/>
        <end position="58"/>
    </location>
</feature>
<evidence type="ECO:0000313" key="2">
    <source>
        <dbReference type="EMBL" id="ODQ81284.1"/>
    </source>
</evidence>
<keyword evidence="3" id="KW-1185">Reference proteome</keyword>
<gene>
    <name evidence="2" type="ORF">BABINDRAFT_122289</name>
</gene>
<dbReference type="RefSeq" id="XP_018986612.1">
    <property type="nucleotide sequence ID" value="XM_019126949.1"/>
</dbReference>
<evidence type="ECO:0000313" key="3">
    <source>
        <dbReference type="Proteomes" id="UP000094336"/>
    </source>
</evidence>
<dbReference type="AlphaFoldDB" id="A0A1E3QUP7"/>
<evidence type="ECO:0000256" key="1">
    <source>
        <dbReference type="SAM" id="MobiDB-lite"/>
    </source>
</evidence>
<organism evidence="2 3">
    <name type="scientific">Babjeviella inositovora NRRL Y-12698</name>
    <dbReference type="NCBI Taxonomy" id="984486"/>
    <lineage>
        <taxon>Eukaryota</taxon>
        <taxon>Fungi</taxon>
        <taxon>Dikarya</taxon>
        <taxon>Ascomycota</taxon>
        <taxon>Saccharomycotina</taxon>
        <taxon>Pichiomycetes</taxon>
        <taxon>Serinales incertae sedis</taxon>
        <taxon>Babjeviella</taxon>
    </lineage>
</organism>
<dbReference type="EMBL" id="KV454428">
    <property type="protein sequence ID" value="ODQ81284.1"/>
    <property type="molecule type" value="Genomic_DNA"/>
</dbReference>